<keyword evidence="3 6" id="KW-0812">Transmembrane</keyword>
<accession>A0A6J7GCH2</accession>
<sequence>MLFVVTYASRMPADASSNALVRLIHGFQEQFEALFREVAKFGAVGLVALVVDIGLFNLLRFAGGQGPMFDRPISAKIVSVAVATVVAYFGNRYWTFRHRGRTHMSRELVMFFLLNGVGMLISVSCLYLSHYVLGLTSALADNLSANVIGLGLGTLFRFWSYRKWVFPAVPDNPADQELAERDASTLI</sequence>
<evidence type="ECO:0000256" key="5">
    <source>
        <dbReference type="ARBA" id="ARBA00023136"/>
    </source>
</evidence>
<dbReference type="InterPro" id="IPR051401">
    <property type="entry name" value="GtrA_CellWall_Glycosyl"/>
</dbReference>
<evidence type="ECO:0000256" key="4">
    <source>
        <dbReference type="ARBA" id="ARBA00022989"/>
    </source>
</evidence>
<organism evidence="9">
    <name type="scientific">freshwater metagenome</name>
    <dbReference type="NCBI Taxonomy" id="449393"/>
    <lineage>
        <taxon>unclassified sequences</taxon>
        <taxon>metagenomes</taxon>
        <taxon>ecological metagenomes</taxon>
    </lineage>
</organism>
<comment type="similarity">
    <text evidence="2">Belongs to the GtrA family.</text>
</comment>
<keyword evidence="5 6" id="KW-0472">Membrane</keyword>
<feature type="transmembrane region" description="Helical" evidence="6">
    <location>
        <begin position="111"/>
        <end position="133"/>
    </location>
</feature>
<evidence type="ECO:0000256" key="1">
    <source>
        <dbReference type="ARBA" id="ARBA00004141"/>
    </source>
</evidence>
<dbReference type="InterPro" id="IPR007267">
    <property type="entry name" value="GtrA_DPMS_TM"/>
</dbReference>
<feature type="transmembrane region" description="Helical" evidence="6">
    <location>
        <begin position="73"/>
        <end position="90"/>
    </location>
</feature>
<dbReference type="GO" id="GO:0000271">
    <property type="term" value="P:polysaccharide biosynthetic process"/>
    <property type="evidence" value="ECO:0007669"/>
    <property type="project" value="InterPro"/>
</dbReference>
<reference evidence="9" key="1">
    <citation type="submission" date="2020-05" db="EMBL/GenBank/DDBJ databases">
        <authorList>
            <person name="Chiriac C."/>
            <person name="Salcher M."/>
            <person name="Ghai R."/>
            <person name="Kavagutti S V."/>
        </authorList>
    </citation>
    <scope>NUCLEOTIDE SEQUENCE</scope>
</reference>
<name>A0A6J7GCH2_9ZZZZ</name>
<dbReference type="EMBL" id="CAFBMO010000020">
    <property type="protein sequence ID" value="CAB4904716.1"/>
    <property type="molecule type" value="Genomic_DNA"/>
</dbReference>
<evidence type="ECO:0000256" key="6">
    <source>
        <dbReference type="SAM" id="Phobius"/>
    </source>
</evidence>
<dbReference type="PANTHER" id="PTHR38459">
    <property type="entry name" value="PROPHAGE BACTOPRENOL-LINKED GLUCOSE TRANSLOCASE HOMOLOG"/>
    <property type="match status" value="1"/>
</dbReference>
<dbReference type="Pfam" id="PF04138">
    <property type="entry name" value="GtrA_DPMS_TM"/>
    <property type="match status" value="1"/>
</dbReference>
<evidence type="ECO:0000259" key="7">
    <source>
        <dbReference type="Pfam" id="PF04138"/>
    </source>
</evidence>
<feature type="domain" description="GtrA/DPMS transmembrane" evidence="7">
    <location>
        <begin position="40"/>
        <end position="166"/>
    </location>
</feature>
<evidence type="ECO:0000256" key="2">
    <source>
        <dbReference type="ARBA" id="ARBA00009399"/>
    </source>
</evidence>
<feature type="transmembrane region" description="Helical" evidence="6">
    <location>
        <begin position="139"/>
        <end position="159"/>
    </location>
</feature>
<dbReference type="PANTHER" id="PTHR38459:SF1">
    <property type="entry name" value="PROPHAGE BACTOPRENOL-LINKED GLUCOSE TRANSLOCASE HOMOLOG"/>
    <property type="match status" value="1"/>
</dbReference>
<gene>
    <name evidence="8" type="ORF">UFOPK1908_01128</name>
    <name evidence="9" type="ORF">UFOPK3576_00682</name>
</gene>
<dbReference type="EMBL" id="CAEZVB010000058">
    <property type="protein sequence ID" value="CAB4625142.1"/>
    <property type="molecule type" value="Genomic_DNA"/>
</dbReference>
<dbReference type="GO" id="GO:0005886">
    <property type="term" value="C:plasma membrane"/>
    <property type="evidence" value="ECO:0007669"/>
    <property type="project" value="TreeGrafter"/>
</dbReference>
<keyword evidence="4 6" id="KW-1133">Transmembrane helix</keyword>
<evidence type="ECO:0000256" key="3">
    <source>
        <dbReference type="ARBA" id="ARBA00022692"/>
    </source>
</evidence>
<comment type="subcellular location">
    <subcellularLocation>
        <location evidence="1">Membrane</location>
        <topology evidence="1">Multi-pass membrane protein</topology>
    </subcellularLocation>
</comment>
<proteinExistence type="inferred from homology"/>
<dbReference type="AlphaFoldDB" id="A0A6J7GCH2"/>
<evidence type="ECO:0000313" key="9">
    <source>
        <dbReference type="EMBL" id="CAB4904716.1"/>
    </source>
</evidence>
<protein>
    <submittedName>
        <fullName evidence="9">Unannotated protein</fullName>
    </submittedName>
</protein>
<feature type="transmembrane region" description="Helical" evidence="6">
    <location>
        <begin position="41"/>
        <end position="61"/>
    </location>
</feature>
<evidence type="ECO:0000313" key="8">
    <source>
        <dbReference type="EMBL" id="CAB4625142.1"/>
    </source>
</evidence>